<feature type="signal peptide" evidence="1">
    <location>
        <begin position="1"/>
        <end position="25"/>
    </location>
</feature>
<dbReference type="InterPro" id="IPR036709">
    <property type="entry name" value="Autotransporte_beta_dom_sf"/>
</dbReference>
<evidence type="ECO:0000313" key="2">
    <source>
        <dbReference type="EMBL" id="SMF21287.1"/>
    </source>
</evidence>
<gene>
    <name evidence="2" type="ORF">SAMN05428998_10787</name>
</gene>
<protein>
    <recommendedName>
        <fullName evidence="4">Beta-barrel porin 2</fullName>
    </recommendedName>
</protein>
<dbReference type="RefSeq" id="WP_085122791.1">
    <property type="nucleotide sequence ID" value="NZ_FWZX01000007.1"/>
</dbReference>
<reference evidence="2 3" key="1">
    <citation type="submission" date="2017-04" db="EMBL/GenBank/DDBJ databases">
        <authorList>
            <person name="Afonso C.L."/>
            <person name="Miller P.J."/>
            <person name="Scott M.A."/>
            <person name="Spackman E."/>
            <person name="Goraichik I."/>
            <person name="Dimitrov K.M."/>
            <person name="Suarez D.L."/>
            <person name="Swayne D.E."/>
        </authorList>
    </citation>
    <scope>NUCLEOTIDE SEQUENCE [LARGE SCALE GENOMIC DNA]</scope>
    <source>
        <strain evidence="2 3">USBA 355</strain>
    </source>
</reference>
<dbReference type="SUPFAM" id="SSF103515">
    <property type="entry name" value="Autotransporter"/>
    <property type="match status" value="1"/>
</dbReference>
<evidence type="ECO:0008006" key="4">
    <source>
        <dbReference type="Google" id="ProtNLM"/>
    </source>
</evidence>
<dbReference type="Proteomes" id="UP000192917">
    <property type="component" value="Unassembled WGS sequence"/>
</dbReference>
<dbReference type="Pfam" id="PF10082">
    <property type="entry name" value="BBP2_2"/>
    <property type="match status" value="1"/>
</dbReference>
<accession>A0A1Y6BU22</accession>
<keyword evidence="1" id="KW-0732">Signal</keyword>
<keyword evidence="3" id="KW-1185">Reference proteome</keyword>
<proteinExistence type="predicted"/>
<dbReference type="STRING" id="560819.SAMN05428998_10787"/>
<name>A0A1Y6BU22_9PROT</name>
<evidence type="ECO:0000313" key="3">
    <source>
        <dbReference type="Proteomes" id="UP000192917"/>
    </source>
</evidence>
<evidence type="ECO:0000256" key="1">
    <source>
        <dbReference type="SAM" id="SignalP"/>
    </source>
</evidence>
<feature type="chain" id="PRO_5012079802" description="Beta-barrel porin 2" evidence="1">
    <location>
        <begin position="26"/>
        <end position="414"/>
    </location>
</feature>
<dbReference type="EMBL" id="FWZX01000007">
    <property type="protein sequence ID" value="SMF21287.1"/>
    <property type="molecule type" value="Genomic_DNA"/>
</dbReference>
<organism evidence="2 3">
    <name type="scientific">Tistlia consotensis USBA 355</name>
    <dbReference type="NCBI Taxonomy" id="560819"/>
    <lineage>
        <taxon>Bacteria</taxon>
        <taxon>Pseudomonadati</taxon>
        <taxon>Pseudomonadota</taxon>
        <taxon>Alphaproteobacteria</taxon>
        <taxon>Rhodospirillales</taxon>
        <taxon>Rhodovibrionaceae</taxon>
        <taxon>Tistlia</taxon>
    </lineage>
</organism>
<sequence length="414" mass="45427">MGKGRLLVGTAAACFALAAVASAAAAQDAVSVLDRPRPEYDPVGGRVGSFFIYPKAEVETRYDTNIFATQNNAKDDFIGVFSPQISIQSDWTRHALNASAGAEIGRYADFSGEDYEDFFLKTNGRLDVLRSTTMFGDVNLSKLHEERGSPDDVNGKTPTEYYDLNGGVSGAYQVSRIALFGNARYQYLDYNDVQTSAGTTINNDDRDRGVATTGARVGYEIIPNYLAFVSGEYNNRDYVTSVDDSGLNRDSQGYDISVGTQFRLSGITRGEVSAGWQQQFYKDSQLNDISGFSFKLGVTWFASELTTVDFSGARTIEETTIVGASGYLNSSIRVDVAHELRRNIILTGGAGFADNDYQGIDRTDYLFDGSIGAKYLINRNFYVGANYEFTMRNTNVDGSDYKRSVVMLRGGVQF</sequence>
<dbReference type="InterPro" id="IPR018759">
    <property type="entry name" value="BBP2_2"/>
</dbReference>
<dbReference type="AlphaFoldDB" id="A0A1Y6BU22"/>